<reference evidence="1" key="1">
    <citation type="journal article" date="2014" name="Front. Microbiol.">
        <title>High frequency of phylogenetically diverse reductive dehalogenase-homologous genes in deep subseafloor sedimentary metagenomes.</title>
        <authorList>
            <person name="Kawai M."/>
            <person name="Futagami T."/>
            <person name="Toyoda A."/>
            <person name="Takaki Y."/>
            <person name="Nishi S."/>
            <person name="Hori S."/>
            <person name="Arai W."/>
            <person name="Tsubouchi T."/>
            <person name="Morono Y."/>
            <person name="Uchiyama I."/>
            <person name="Ito T."/>
            <person name="Fujiyama A."/>
            <person name="Inagaki F."/>
            <person name="Takami H."/>
        </authorList>
    </citation>
    <scope>NUCLEOTIDE SEQUENCE</scope>
    <source>
        <strain evidence="1">Expedition CK06-06</strain>
    </source>
</reference>
<evidence type="ECO:0000313" key="1">
    <source>
        <dbReference type="EMBL" id="GAG94143.1"/>
    </source>
</evidence>
<dbReference type="EMBL" id="BART01019621">
    <property type="protein sequence ID" value="GAG94143.1"/>
    <property type="molecule type" value="Genomic_DNA"/>
</dbReference>
<accession>X1CCZ5</accession>
<evidence type="ECO:0008006" key="2">
    <source>
        <dbReference type="Google" id="ProtNLM"/>
    </source>
</evidence>
<comment type="caution">
    <text evidence="1">The sequence shown here is derived from an EMBL/GenBank/DDBJ whole genome shotgun (WGS) entry which is preliminary data.</text>
</comment>
<proteinExistence type="predicted"/>
<organism evidence="1">
    <name type="scientific">marine sediment metagenome</name>
    <dbReference type="NCBI Taxonomy" id="412755"/>
    <lineage>
        <taxon>unclassified sequences</taxon>
        <taxon>metagenomes</taxon>
        <taxon>ecological metagenomes</taxon>
    </lineage>
</organism>
<name>X1CCZ5_9ZZZZ</name>
<dbReference type="AlphaFoldDB" id="X1CCZ5"/>
<protein>
    <recommendedName>
        <fullName evidence="2">Outer membrane protein beta-barrel domain-containing protein</fullName>
    </recommendedName>
</protein>
<sequence>MRREKILLCIILFFPVKVKSQDNSKISLCTGLGNYETFFVGMGWQTSLKNILYLSVGDNFGVSKEHYFNITFEDKLYILSSTNAPFSLHGKLIYWQNEDKYFEWATLGISPAVGYTHTLSDTWHLEINAGIVFNIHLKSERKNYLHAGWPKQVDWNTTLKVIYNFKQRKK</sequence>
<gene>
    <name evidence="1" type="ORF">S01H4_36664</name>
</gene>